<accession>A0A699ZC48</accession>
<organism evidence="2 3">
    <name type="scientific">Haematococcus lacustris</name>
    <name type="common">Green alga</name>
    <name type="synonym">Haematococcus pluvialis</name>
    <dbReference type="NCBI Taxonomy" id="44745"/>
    <lineage>
        <taxon>Eukaryota</taxon>
        <taxon>Viridiplantae</taxon>
        <taxon>Chlorophyta</taxon>
        <taxon>core chlorophytes</taxon>
        <taxon>Chlorophyceae</taxon>
        <taxon>CS clade</taxon>
        <taxon>Chlamydomonadales</taxon>
        <taxon>Haematococcaceae</taxon>
        <taxon>Haematococcus</taxon>
    </lineage>
</organism>
<proteinExistence type="predicted"/>
<comment type="caution">
    <text evidence="2">The sequence shown here is derived from an EMBL/GenBank/DDBJ whole genome shotgun (WGS) entry which is preliminary data.</text>
</comment>
<keyword evidence="1" id="KW-0472">Membrane</keyword>
<protein>
    <submittedName>
        <fullName evidence="2">Uncharacterized protein</fullName>
    </submittedName>
</protein>
<evidence type="ECO:0000256" key="1">
    <source>
        <dbReference type="SAM" id="Phobius"/>
    </source>
</evidence>
<name>A0A699ZC48_HAELA</name>
<feature type="transmembrane region" description="Helical" evidence="1">
    <location>
        <begin position="147"/>
        <end position="166"/>
    </location>
</feature>
<keyword evidence="1" id="KW-0812">Transmembrane</keyword>
<sequence>MDAWEGQLAKKVIKQMKEEGAAGTDWTMRFRGRRAGEGGDKKPEESGLARFKKVAASFKPANVQDFGKMFDPLALLILWLLCIVISLVGMWELSRTISRDTVSTFALNSPLKGNPYLLIAILWSFYNSIAPYCFLHYCFSAGKTFKFVTKWLPGISAFVLLGSIALL</sequence>
<feature type="transmembrane region" description="Helical" evidence="1">
    <location>
        <begin position="113"/>
        <end position="135"/>
    </location>
</feature>
<feature type="non-terminal residue" evidence="2">
    <location>
        <position position="1"/>
    </location>
</feature>
<keyword evidence="1" id="KW-1133">Transmembrane helix</keyword>
<evidence type="ECO:0000313" key="2">
    <source>
        <dbReference type="EMBL" id="GFH18990.1"/>
    </source>
</evidence>
<dbReference type="EMBL" id="BLLF01001389">
    <property type="protein sequence ID" value="GFH18990.1"/>
    <property type="molecule type" value="Genomic_DNA"/>
</dbReference>
<reference evidence="2 3" key="1">
    <citation type="submission" date="2020-02" db="EMBL/GenBank/DDBJ databases">
        <title>Draft genome sequence of Haematococcus lacustris strain NIES-144.</title>
        <authorList>
            <person name="Morimoto D."/>
            <person name="Nakagawa S."/>
            <person name="Yoshida T."/>
            <person name="Sawayama S."/>
        </authorList>
    </citation>
    <scope>NUCLEOTIDE SEQUENCE [LARGE SCALE GENOMIC DNA]</scope>
    <source>
        <strain evidence="2 3">NIES-144</strain>
    </source>
</reference>
<evidence type="ECO:0000313" key="3">
    <source>
        <dbReference type="Proteomes" id="UP000485058"/>
    </source>
</evidence>
<dbReference type="AlphaFoldDB" id="A0A699ZC48"/>
<feature type="transmembrane region" description="Helical" evidence="1">
    <location>
        <begin position="73"/>
        <end position="93"/>
    </location>
</feature>
<keyword evidence="3" id="KW-1185">Reference proteome</keyword>
<gene>
    <name evidence="2" type="ORF">HaLaN_15875</name>
</gene>
<feature type="non-terminal residue" evidence="2">
    <location>
        <position position="167"/>
    </location>
</feature>
<dbReference type="Proteomes" id="UP000485058">
    <property type="component" value="Unassembled WGS sequence"/>
</dbReference>